<dbReference type="EMBL" id="JAMXLY010000055">
    <property type="protein sequence ID" value="MCO6026405.1"/>
    <property type="molecule type" value="Genomic_DNA"/>
</dbReference>
<dbReference type="InterPro" id="IPR039910">
    <property type="entry name" value="D15-like"/>
</dbReference>
<evidence type="ECO:0000256" key="4">
    <source>
        <dbReference type="ARBA" id="ARBA00023136"/>
    </source>
</evidence>
<evidence type="ECO:0000256" key="2">
    <source>
        <dbReference type="ARBA" id="ARBA00022692"/>
    </source>
</evidence>
<feature type="signal peptide" evidence="6">
    <location>
        <begin position="1"/>
        <end position="32"/>
    </location>
</feature>
<evidence type="ECO:0000256" key="6">
    <source>
        <dbReference type="SAM" id="SignalP"/>
    </source>
</evidence>
<keyword evidence="9" id="KW-1185">Reference proteome</keyword>
<evidence type="ECO:0000256" key="3">
    <source>
        <dbReference type="ARBA" id="ARBA00022729"/>
    </source>
</evidence>
<sequence length="790" mass="89535">MRYNCRKYRKRLETALELFGVFLLCACSTTSAIPDGEQLFAGLDKITYKNTDKSKYAVETQTEMESVLASPPTGAILGSSYYRTPFPIRLWLWNAFAKSNNSVGMWLAKTLGSVPTLMSGVNPQLRVQVAENQLRKFGYFNGQISYKVRTLKNPKVAKLSYTVDMGHLWTIDSLRYIGFSAISDSLMQNHVAEAVIKKGDPFNVPNLELERERISSLFRNQGYYYYQSNLASYVADTVGVKGKVGLRFVLSDSLENRMKKQWYIGNINVNLRKQYRDSLSNSRKFRYFTAHFDGRRPALRAGVIAKGLKFRSKQLYSADTELETSRYFQSTGLFSSAALNFIPRDTSAVCDTLDLNMDLLFDKPYDFYIETNATGKTTGRIGPELVLGFTKRNAFRGGDNLNMNVHGSYEWQTGHSNEGTSSGVNSYEYGGDVSLVIPRLLTPKTLFRDLSIGKHKHSQKKKNKSFTLLPTTTIKAALNILNRAGYFKRHVVSGELTYSWMPTAQSHFSFTPLSISYEYMNSKTAKFDTLLNDNPYLQISMRDQMVPKMSFTYTYTSKPALLSPITWSTTVSEAGNLLSLGYTVAGKKWSEQNKKMFKNPYAQFLKIESDLVKYWRFSGYSTLVGHLDAGVAWAYGNTEEIPYYEQFYVGGANSVRAFNVRSIGPGKFVPQDSKYSYIDQTGNVKFLANLEYRPRFFGNLYGAVFMDAGNVWNLRDNDRQVGGKFEFNNFLKQLAVGTGVGIRYDLGMFVIRLDYGIGLHVPYDTDRSGFYNIPHFKDAQSLHLAVGYPF</sequence>
<dbReference type="Gene3D" id="2.40.160.50">
    <property type="entry name" value="membrane protein fhac: a member of the omp85/tpsb transporter family"/>
    <property type="match status" value="1"/>
</dbReference>
<dbReference type="Proteomes" id="UP001204015">
    <property type="component" value="Unassembled WGS sequence"/>
</dbReference>
<dbReference type="Pfam" id="PF01103">
    <property type="entry name" value="Omp85"/>
    <property type="match status" value="1"/>
</dbReference>
<protein>
    <submittedName>
        <fullName evidence="8">BamA/TamA family outer membrane protein</fullName>
    </submittedName>
</protein>
<feature type="domain" description="Bacterial surface antigen (D15)" evidence="7">
    <location>
        <begin position="602"/>
        <end position="770"/>
    </location>
</feature>
<reference evidence="8 9" key="1">
    <citation type="submission" date="2022-06" db="EMBL/GenBank/DDBJ databases">
        <title>A taxonomic note on the genus Prevotella: Description of four novel genera and emended description of the genera Hallella and Xylanibacter.</title>
        <authorList>
            <person name="Hitch T.C.A."/>
        </authorList>
    </citation>
    <scope>NUCLEOTIDE SEQUENCE [LARGE SCALE GENOMIC DNA]</scope>
    <source>
        <strain evidence="8 9">DSM 100619</strain>
    </source>
</reference>
<feature type="chain" id="PRO_5045248421" evidence="6">
    <location>
        <begin position="33"/>
        <end position="790"/>
    </location>
</feature>
<evidence type="ECO:0000259" key="7">
    <source>
        <dbReference type="Pfam" id="PF01103"/>
    </source>
</evidence>
<keyword evidence="4" id="KW-0472">Membrane</keyword>
<name>A0ABT1C0B2_9BACT</name>
<comment type="subcellular location">
    <subcellularLocation>
        <location evidence="1">Membrane</location>
    </subcellularLocation>
</comment>
<dbReference type="RefSeq" id="WP_252761760.1">
    <property type="nucleotide sequence ID" value="NZ_JAMXLY010000055.1"/>
</dbReference>
<gene>
    <name evidence="8" type="ORF">NG821_11245</name>
</gene>
<dbReference type="PANTHER" id="PTHR12815">
    <property type="entry name" value="SORTING AND ASSEMBLY MACHINERY SAMM50 PROTEIN FAMILY MEMBER"/>
    <property type="match status" value="1"/>
</dbReference>
<evidence type="ECO:0000256" key="1">
    <source>
        <dbReference type="ARBA" id="ARBA00004370"/>
    </source>
</evidence>
<organism evidence="8 9">
    <name type="scientific">Segatella cerevisiae</name>
    <dbReference type="NCBI Taxonomy" id="2053716"/>
    <lineage>
        <taxon>Bacteria</taxon>
        <taxon>Pseudomonadati</taxon>
        <taxon>Bacteroidota</taxon>
        <taxon>Bacteroidia</taxon>
        <taxon>Bacteroidales</taxon>
        <taxon>Prevotellaceae</taxon>
        <taxon>Segatella</taxon>
    </lineage>
</organism>
<keyword evidence="2" id="KW-0812">Transmembrane</keyword>
<dbReference type="InterPro" id="IPR000184">
    <property type="entry name" value="Bac_surfAg_D15"/>
</dbReference>
<keyword evidence="5" id="KW-0998">Cell outer membrane</keyword>
<comment type="caution">
    <text evidence="8">The sequence shown here is derived from an EMBL/GenBank/DDBJ whole genome shotgun (WGS) entry which is preliminary data.</text>
</comment>
<evidence type="ECO:0000313" key="9">
    <source>
        <dbReference type="Proteomes" id="UP001204015"/>
    </source>
</evidence>
<evidence type="ECO:0000256" key="5">
    <source>
        <dbReference type="ARBA" id="ARBA00023237"/>
    </source>
</evidence>
<proteinExistence type="predicted"/>
<evidence type="ECO:0000313" key="8">
    <source>
        <dbReference type="EMBL" id="MCO6026405.1"/>
    </source>
</evidence>
<accession>A0ABT1C0B2</accession>
<keyword evidence="3 6" id="KW-0732">Signal</keyword>
<dbReference type="PANTHER" id="PTHR12815:SF47">
    <property type="entry name" value="TRANSLOCATION AND ASSEMBLY MODULE SUBUNIT TAMA"/>
    <property type="match status" value="1"/>
</dbReference>